<dbReference type="EMBL" id="AJYB01000026">
    <property type="protein sequence ID" value="EIM06800.1"/>
    <property type="molecule type" value="Genomic_DNA"/>
</dbReference>
<dbReference type="Gene3D" id="3.40.50.720">
    <property type="entry name" value="NAD(P)-binding Rossmann-like Domain"/>
    <property type="match status" value="1"/>
</dbReference>
<keyword evidence="2" id="KW-0963">Cytoplasm</keyword>
<evidence type="ECO:0000256" key="3">
    <source>
        <dbReference type="ARBA" id="ARBA00022857"/>
    </source>
</evidence>
<evidence type="ECO:0000313" key="6">
    <source>
        <dbReference type="EMBL" id="EIM06800.1"/>
    </source>
</evidence>
<dbReference type="GO" id="GO:0006729">
    <property type="term" value="P:tetrahydrobiopterin biosynthetic process"/>
    <property type="evidence" value="ECO:0007669"/>
    <property type="project" value="TreeGrafter"/>
</dbReference>
<dbReference type="PANTHER" id="PTHR44085">
    <property type="entry name" value="SEPIAPTERIN REDUCTASE"/>
    <property type="match status" value="1"/>
</dbReference>
<accession>A0A1C7DH28</accession>
<evidence type="ECO:0000313" key="5">
    <source>
        <dbReference type="EMBL" id="ANU10712.1"/>
    </source>
</evidence>
<dbReference type="SUPFAM" id="SSF51735">
    <property type="entry name" value="NAD(P)-binding Rossmann-fold domains"/>
    <property type="match status" value="1"/>
</dbReference>
<name>A0A1C7DH28_9BACL</name>
<evidence type="ECO:0000256" key="2">
    <source>
        <dbReference type="ARBA" id="ARBA00022490"/>
    </source>
</evidence>
<dbReference type="Pfam" id="PF00106">
    <property type="entry name" value="adh_short"/>
    <property type="match status" value="1"/>
</dbReference>
<dbReference type="GO" id="GO:0005737">
    <property type="term" value="C:cytoplasm"/>
    <property type="evidence" value="ECO:0007669"/>
    <property type="project" value="UniProtKB-SubCell"/>
</dbReference>
<comment type="subcellular location">
    <subcellularLocation>
        <location evidence="1">Cytoplasm</location>
    </subcellularLocation>
</comment>
<keyword evidence="4" id="KW-0560">Oxidoreductase</keyword>
<dbReference type="KEGG" id="pana:BBH88_10505"/>
<dbReference type="InterPro" id="IPR002347">
    <property type="entry name" value="SDR_fam"/>
</dbReference>
<dbReference type="RefSeq" id="WP_006829911.1">
    <property type="nucleotide sequence ID" value="NZ_AJYB01000026.1"/>
</dbReference>
<dbReference type="EMBL" id="CP016534">
    <property type="protein sequence ID" value="ANU10712.1"/>
    <property type="molecule type" value="Genomic_DNA"/>
</dbReference>
<dbReference type="OrthoDB" id="9794387at2"/>
<evidence type="ECO:0000313" key="8">
    <source>
        <dbReference type="Proteomes" id="UP000092661"/>
    </source>
</evidence>
<dbReference type="Proteomes" id="UP000092661">
    <property type="component" value="Chromosome"/>
</dbReference>
<organism evidence="6 7">
    <name type="scientific">Planococcus antarcticus DSM 14505</name>
    <dbReference type="NCBI Taxonomy" id="1185653"/>
    <lineage>
        <taxon>Bacteria</taxon>
        <taxon>Bacillati</taxon>
        <taxon>Bacillota</taxon>
        <taxon>Bacilli</taxon>
        <taxon>Bacillales</taxon>
        <taxon>Caryophanaceae</taxon>
        <taxon>Planococcus</taxon>
    </lineage>
</organism>
<reference evidence="8" key="2">
    <citation type="submission" date="2016-07" db="EMBL/GenBank/DDBJ databases">
        <authorList>
            <person name="See-Too W.S."/>
        </authorList>
    </citation>
    <scope>NUCLEOTIDE SEQUENCE [LARGE SCALE GENOMIC DNA]</scope>
    <source>
        <strain evidence="8">DSM 14505</strain>
    </source>
</reference>
<dbReference type="InterPro" id="IPR051721">
    <property type="entry name" value="Biopterin_syn/organic_redct"/>
</dbReference>
<dbReference type="InterPro" id="IPR036291">
    <property type="entry name" value="NAD(P)-bd_dom_sf"/>
</dbReference>
<protein>
    <submittedName>
        <fullName evidence="5 6">Short-chain dehydrogenase</fullName>
    </submittedName>
</protein>
<evidence type="ECO:0000256" key="4">
    <source>
        <dbReference type="ARBA" id="ARBA00023002"/>
    </source>
</evidence>
<dbReference type="GO" id="GO:0004757">
    <property type="term" value="F:sepiapterin reductase (NADP+) activity"/>
    <property type="evidence" value="ECO:0007669"/>
    <property type="project" value="TreeGrafter"/>
</dbReference>
<proteinExistence type="predicted"/>
<dbReference type="PRINTS" id="PR00081">
    <property type="entry name" value="GDHRDH"/>
</dbReference>
<dbReference type="AlphaFoldDB" id="A0A1C7DH28"/>
<evidence type="ECO:0000256" key="1">
    <source>
        <dbReference type="ARBA" id="ARBA00004496"/>
    </source>
</evidence>
<keyword evidence="3" id="KW-0521">NADP</keyword>
<reference evidence="6 7" key="1">
    <citation type="journal article" date="2012" name="J. Bacteriol.">
        <title>Genome Sequence of the Antarctic Psychrophile Bacterium Planococcus antarcticus DSM 14505.</title>
        <authorList>
            <person name="Margolles A."/>
            <person name="Gueimonde M."/>
            <person name="Sanchez B."/>
        </authorList>
    </citation>
    <scope>NUCLEOTIDE SEQUENCE [LARGE SCALE GENOMIC DNA]</scope>
    <source>
        <strain evidence="6 7">DSM 14505</strain>
    </source>
</reference>
<keyword evidence="8" id="KW-1185">Reference proteome</keyword>
<dbReference type="eggNOG" id="COG1028">
    <property type="taxonomic scope" value="Bacteria"/>
</dbReference>
<dbReference type="Proteomes" id="UP000004725">
    <property type="component" value="Unassembled WGS sequence"/>
</dbReference>
<reference evidence="5" key="3">
    <citation type="submission" date="2016-10" db="EMBL/GenBank/DDBJ databases">
        <authorList>
            <person name="See-Too W.S."/>
        </authorList>
    </citation>
    <scope>NUCLEOTIDE SEQUENCE</scope>
    <source>
        <strain evidence="5">DSM 14505</strain>
    </source>
</reference>
<dbReference type="PANTHER" id="PTHR44085:SF2">
    <property type="entry name" value="SEPIAPTERIN REDUCTASE"/>
    <property type="match status" value="1"/>
</dbReference>
<sequence length="249" mass="27247">MAKEAYIITGASKGIGFEWSRQLSEAGHLVIGIARTEAKNWPGAHFLSFDLTCLEAVEEIIAQALKLIPKETETMVLVNNAGTIEPIGLAHKNDAAQVSQSIVLNLTAPMLLCSAFIRQLEYSSAEKKIVNISSGAGRKVYEGWSAYCTGKAGLDHFSSCLDVEYEGVKVVSVAPGIIDTGMQKKIRQSDAADFPLIEKFLDYKESGLLSSPEETAKWLMEMTQRPDFKELPTILDIRNLPQARKGGLK</sequence>
<evidence type="ECO:0000313" key="7">
    <source>
        <dbReference type="Proteomes" id="UP000004725"/>
    </source>
</evidence>
<gene>
    <name evidence="6" type="ORF">A1A1_09601</name>
    <name evidence="5" type="ORF">BBH88_10505</name>
</gene>